<evidence type="ECO:0000313" key="2">
    <source>
        <dbReference type="EMBL" id="HIV99497.1"/>
    </source>
</evidence>
<proteinExistence type="predicted"/>
<feature type="chain" id="PRO_5039044955" description="Tetratricopeptide repeat protein" evidence="1">
    <location>
        <begin position="21"/>
        <end position="362"/>
    </location>
</feature>
<sequence>MKKIILFCSLVLLFFTSCQTSVDLKYMVPSRVDMGPYRNIAVATVTPDRGFSRPSVFIRTSDRESGRMYSKIYSSYSSNLAFSVADYATSEIVRQLEESRYFSVISPRETDHIIKYSYNPGEDFSALGADAVLLSSIDTMYINEYIHSKSKERIVIAEDGKEIVVVDTDYYYSVSCTLKFSYTLVDSRTNKVIFSDSFSRTFSDDAQIPGPWFSPPSPLYSYNNMIRGIIKSMVFDFVPHTVTSNISLMKNKPENESAELAYDLAKDGKYLAAANEFYSVFSSSSHIPSAYNAALLYAISDISKAIDILDEAYEKTGASELLELKNTFLRMQKSTEEAQSQIEGKSPGEQGDTSYNIYRMYI</sequence>
<evidence type="ECO:0008006" key="4">
    <source>
        <dbReference type="Google" id="ProtNLM"/>
    </source>
</evidence>
<dbReference type="Proteomes" id="UP000823936">
    <property type="component" value="Unassembled WGS sequence"/>
</dbReference>
<reference evidence="2" key="1">
    <citation type="journal article" date="2021" name="PeerJ">
        <title>Extensive microbial diversity within the chicken gut microbiome revealed by metagenomics and culture.</title>
        <authorList>
            <person name="Gilroy R."/>
            <person name="Ravi A."/>
            <person name="Getino M."/>
            <person name="Pursley I."/>
            <person name="Horton D.L."/>
            <person name="Alikhan N.F."/>
            <person name="Baker D."/>
            <person name="Gharbi K."/>
            <person name="Hall N."/>
            <person name="Watson M."/>
            <person name="Adriaenssens E.M."/>
            <person name="Foster-Nyarko E."/>
            <person name="Jarju S."/>
            <person name="Secka A."/>
            <person name="Antonio M."/>
            <person name="Oren A."/>
            <person name="Chaudhuri R.R."/>
            <person name="La Ragione R."/>
            <person name="Hildebrand F."/>
            <person name="Pallen M.J."/>
        </authorList>
    </citation>
    <scope>NUCLEOTIDE SEQUENCE</scope>
    <source>
        <strain evidence="2">Gambia11-129</strain>
    </source>
</reference>
<organism evidence="2 3">
    <name type="scientific">Candidatus Ornithospirochaeta avicola</name>
    <dbReference type="NCBI Taxonomy" id="2840896"/>
    <lineage>
        <taxon>Bacteria</taxon>
        <taxon>Pseudomonadati</taxon>
        <taxon>Spirochaetota</taxon>
        <taxon>Spirochaetia</taxon>
        <taxon>Spirochaetales</taxon>
        <taxon>Spirochaetaceae</taxon>
        <taxon>Spirochaetaceae incertae sedis</taxon>
        <taxon>Candidatus Ornithospirochaeta</taxon>
    </lineage>
</organism>
<evidence type="ECO:0000313" key="3">
    <source>
        <dbReference type="Proteomes" id="UP000823936"/>
    </source>
</evidence>
<accession>A0A9D1PUD8</accession>
<comment type="caution">
    <text evidence="2">The sequence shown here is derived from an EMBL/GenBank/DDBJ whole genome shotgun (WGS) entry which is preliminary data.</text>
</comment>
<name>A0A9D1PUD8_9SPIO</name>
<dbReference type="EMBL" id="DXHU01000023">
    <property type="protein sequence ID" value="HIV99497.1"/>
    <property type="molecule type" value="Genomic_DNA"/>
</dbReference>
<feature type="signal peptide" evidence="1">
    <location>
        <begin position="1"/>
        <end position="20"/>
    </location>
</feature>
<protein>
    <recommendedName>
        <fullName evidence="4">Tetratricopeptide repeat protein</fullName>
    </recommendedName>
</protein>
<evidence type="ECO:0000256" key="1">
    <source>
        <dbReference type="SAM" id="SignalP"/>
    </source>
</evidence>
<dbReference type="PROSITE" id="PS51257">
    <property type="entry name" value="PROKAR_LIPOPROTEIN"/>
    <property type="match status" value="1"/>
</dbReference>
<dbReference type="AlphaFoldDB" id="A0A9D1PUD8"/>
<reference evidence="2" key="2">
    <citation type="submission" date="2021-04" db="EMBL/GenBank/DDBJ databases">
        <authorList>
            <person name="Gilroy R."/>
        </authorList>
    </citation>
    <scope>NUCLEOTIDE SEQUENCE</scope>
    <source>
        <strain evidence="2">Gambia11-129</strain>
    </source>
</reference>
<keyword evidence="1" id="KW-0732">Signal</keyword>
<gene>
    <name evidence="2" type="ORF">IAB12_06965</name>
</gene>